<dbReference type="RefSeq" id="WP_345193404.1">
    <property type="nucleotide sequence ID" value="NZ_BAABFL010000027.1"/>
</dbReference>
<accession>A0ABP8UXT7</accession>
<name>A0ABP8UXT7_9GAMM</name>
<keyword evidence="2" id="KW-1185">Reference proteome</keyword>
<dbReference type="EMBL" id="BAABFL010000027">
    <property type="protein sequence ID" value="GAA4648139.1"/>
    <property type="molecule type" value="Genomic_DNA"/>
</dbReference>
<evidence type="ECO:0000313" key="1">
    <source>
        <dbReference type="EMBL" id="GAA4648139.1"/>
    </source>
</evidence>
<gene>
    <name evidence="1" type="ORF">GCM10023116_04030</name>
</gene>
<proteinExistence type="predicted"/>
<evidence type="ECO:0000313" key="2">
    <source>
        <dbReference type="Proteomes" id="UP001500604"/>
    </source>
</evidence>
<protein>
    <submittedName>
        <fullName evidence="1">Uncharacterized protein</fullName>
    </submittedName>
</protein>
<reference evidence="2" key="1">
    <citation type="journal article" date="2019" name="Int. J. Syst. Evol. Microbiol.">
        <title>The Global Catalogue of Microorganisms (GCM) 10K type strain sequencing project: providing services to taxonomists for standard genome sequencing and annotation.</title>
        <authorList>
            <consortium name="The Broad Institute Genomics Platform"/>
            <consortium name="The Broad Institute Genome Sequencing Center for Infectious Disease"/>
            <person name="Wu L."/>
            <person name="Ma J."/>
        </authorList>
    </citation>
    <scope>NUCLEOTIDE SEQUENCE [LARGE SCALE GENOMIC DNA]</scope>
    <source>
        <strain evidence="2">JCM 17805</strain>
    </source>
</reference>
<organism evidence="1 2">
    <name type="scientific">Kistimonas scapharcae</name>
    <dbReference type="NCBI Taxonomy" id="1036133"/>
    <lineage>
        <taxon>Bacteria</taxon>
        <taxon>Pseudomonadati</taxon>
        <taxon>Pseudomonadota</taxon>
        <taxon>Gammaproteobacteria</taxon>
        <taxon>Oceanospirillales</taxon>
        <taxon>Endozoicomonadaceae</taxon>
        <taxon>Kistimonas</taxon>
    </lineage>
</organism>
<sequence>MRPLTESEYEQVEREAERRLDAIWAFAEGHTLLLEFIEQYARQLQKMVMSRVMREYLNDHRPGQ</sequence>
<dbReference type="Proteomes" id="UP001500604">
    <property type="component" value="Unassembled WGS sequence"/>
</dbReference>
<comment type="caution">
    <text evidence="1">The sequence shown here is derived from an EMBL/GenBank/DDBJ whole genome shotgun (WGS) entry which is preliminary data.</text>
</comment>